<dbReference type="Proteomes" id="UP000306544">
    <property type="component" value="Unassembled WGS sequence"/>
</dbReference>
<reference evidence="1 2" key="1">
    <citation type="submission" date="2019-05" db="EMBL/GenBank/DDBJ databases">
        <title>Nesterenkonia sp. GY239, isolated from the Southern Atlantic Ocean.</title>
        <authorList>
            <person name="Zhang G."/>
        </authorList>
    </citation>
    <scope>NUCLEOTIDE SEQUENCE [LARGE SCALE GENOMIC DNA]</scope>
    <source>
        <strain evidence="1 2">GY239</strain>
    </source>
</reference>
<organism evidence="1 2">
    <name type="scientific">Nesterenkonia sphaerica</name>
    <dbReference type="NCBI Taxonomy" id="1804988"/>
    <lineage>
        <taxon>Bacteria</taxon>
        <taxon>Bacillati</taxon>
        <taxon>Actinomycetota</taxon>
        <taxon>Actinomycetes</taxon>
        <taxon>Micrococcales</taxon>
        <taxon>Micrococcaceae</taxon>
        <taxon>Nesterenkonia</taxon>
    </lineage>
</organism>
<evidence type="ECO:0000313" key="2">
    <source>
        <dbReference type="Proteomes" id="UP000306544"/>
    </source>
</evidence>
<sequence length="90" mass="10076">MARAQLHFGPGGPDLRCNDTGDSRLLSAATLLCYASALWKWAQRAGWWRRAGVGLMFAAMSLDEAARLHERPARLYRIPFGEAPLEHYTC</sequence>
<dbReference type="AlphaFoldDB" id="A0A5R9AAK4"/>
<dbReference type="EMBL" id="VAWA01000008">
    <property type="protein sequence ID" value="TLP75560.1"/>
    <property type="molecule type" value="Genomic_DNA"/>
</dbReference>
<accession>A0A5R9AAK4</accession>
<name>A0A5R9AAK4_9MICC</name>
<proteinExistence type="predicted"/>
<evidence type="ECO:0000313" key="1">
    <source>
        <dbReference type="EMBL" id="TLP75560.1"/>
    </source>
</evidence>
<keyword evidence="2" id="KW-1185">Reference proteome</keyword>
<protein>
    <submittedName>
        <fullName evidence="1">Uncharacterized protein</fullName>
    </submittedName>
</protein>
<comment type="caution">
    <text evidence="1">The sequence shown here is derived from an EMBL/GenBank/DDBJ whole genome shotgun (WGS) entry which is preliminary data.</text>
</comment>
<gene>
    <name evidence="1" type="ORF">FEF27_07865</name>
</gene>
<dbReference type="RefSeq" id="WP_138170303.1">
    <property type="nucleotide sequence ID" value="NZ_VAWA01000008.1"/>
</dbReference>